<evidence type="ECO:0000313" key="3">
    <source>
        <dbReference type="Proteomes" id="UP000594364"/>
    </source>
</evidence>
<accession>A0A7U3SNQ9</accession>
<dbReference type="AlphaFoldDB" id="A0A7U3SNQ9"/>
<reference evidence="2 3" key="1">
    <citation type="journal article" date="2018" name="PLoS Genet.">
        <title>Repeat elements organise 3D genome structure and mediate transcription in the filamentous fungus Epichloe festucae.</title>
        <authorList>
            <person name="Winter D.J."/>
            <person name="Ganley A.R.D."/>
            <person name="Young C.A."/>
            <person name="Liachko I."/>
            <person name="Schardl C.L."/>
            <person name="Dupont P.Y."/>
            <person name="Berry D."/>
            <person name="Ram A."/>
            <person name="Scott B."/>
            <person name="Cox M.P."/>
        </authorList>
    </citation>
    <scope>NUCLEOTIDE SEQUENCE [LARGE SCALE GENOMIC DNA]</scope>
    <source>
        <strain evidence="2 3">Fl1</strain>
    </source>
</reference>
<keyword evidence="1" id="KW-0472">Membrane</keyword>
<sequence>MEECLDVLQRENEVASDAVLVTMVKIQLVGEEVQRLTREKPMISGDNPAYILNPGLVSRLHDIRSKLPDRLAKNIHILMLLHSTEGLVHSIGTFTDQGMPEPLRINSLYSYARSAKLFYDAFFALLPIQVVGLPFAAYVRSCLGQRHIMRSTADLLYLLDKTIELFYRADEVSPVRADGQDGTLFTKGAKILRNLRNPWEPVLAPYLRDTALPAPNSQGHVMQAGPQALDATAGLVVGDAVTNGPVAGLDLTDLTWISDIFGPWGY</sequence>
<dbReference type="OrthoDB" id="5226580at2759"/>
<gene>
    <name evidence="2" type="ORF">C2857_003991</name>
</gene>
<proteinExistence type="predicted"/>
<keyword evidence="3" id="KW-1185">Reference proteome</keyword>
<evidence type="ECO:0000256" key="1">
    <source>
        <dbReference type="SAM" id="Phobius"/>
    </source>
</evidence>
<feature type="transmembrane region" description="Helical" evidence="1">
    <location>
        <begin position="117"/>
        <end position="139"/>
    </location>
</feature>
<keyword evidence="1" id="KW-1133">Transmembrane helix</keyword>
<protein>
    <submittedName>
        <fullName evidence="2">Uncharacterized protein</fullName>
    </submittedName>
</protein>
<evidence type="ECO:0000313" key="2">
    <source>
        <dbReference type="EMBL" id="QPH18876.1"/>
    </source>
</evidence>
<name>A0A7U3SNQ9_EPIFF</name>
<keyword evidence="1" id="KW-0812">Transmembrane</keyword>
<dbReference type="Proteomes" id="UP000594364">
    <property type="component" value="Chromosome 6"/>
</dbReference>
<dbReference type="EMBL" id="CP031390">
    <property type="protein sequence ID" value="QPH18876.1"/>
    <property type="molecule type" value="Genomic_DNA"/>
</dbReference>
<organism evidence="2 3">
    <name type="scientific">Epichloe festucae (strain Fl1)</name>
    <dbReference type="NCBI Taxonomy" id="877507"/>
    <lineage>
        <taxon>Eukaryota</taxon>
        <taxon>Fungi</taxon>
        <taxon>Dikarya</taxon>
        <taxon>Ascomycota</taxon>
        <taxon>Pezizomycotina</taxon>
        <taxon>Sordariomycetes</taxon>
        <taxon>Hypocreomycetidae</taxon>
        <taxon>Hypocreales</taxon>
        <taxon>Clavicipitaceae</taxon>
        <taxon>Epichloe</taxon>
    </lineage>
</organism>